<dbReference type="InterPro" id="IPR013325">
    <property type="entry name" value="RNA_pol_sigma_r2"/>
</dbReference>
<organism evidence="2 3">
    <name type="scientific">Nitratireductor thuwali</name>
    <dbReference type="NCBI Taxonomy" id="2267699"/>
    <lineage>
        <taxon>Bacteria</taxon>
        <taxon>Pseudomonadati</taxon>
        <taxon>Pseudomonadota</taxon>
        <taxon>Alphaproteobacteria</taxon>
        <taxon>Hyphomicrobiales</taxon>
        <taxon>Phyllobacteriaceae</taxon>
        <taxon>Nitratireductor</taxon>
    </lineage>
</organism>
<protein>
    <recommendedName>
        <fullName evidence="1">RNA polymerase sigma-70 region 2 domain-containing protein</fullName>
    </recommendedName>
</protein>
<dbReference type="Pfam" id="PF04542">
    <property type="entry name" value="Sigma70_r2"/>
    <property type="match status" value="1"/>
</dbReference>
<dbReference type="SUPFAM" id="SSF88946">
    <property type="entry name" value="Sigma2 domain of RNA polymerase sigma factors"/>
    <property type="match status" value="1"/>
</dbReference>
<keyword evidence="3" id="KW-1185">Reference proteome</keyword>
<evidence type="ECO:0000313" key="3">
    <source>
        <dbReference type="Proteomes" id="UP001342418"/>
    </source>
</evidence>
<evidence type="ECO:0000313" key="2">
    <source>
        <dbReference type="EMBL" id="UUP18315.1"/>
    </source>
</evidence>
<evidence type="ECO:0000259" key="1">
    <source>
        <dbReference type="Pfam" id="PF04542"/>
    </source>
</evidence>
<name>A0ABY5MK03_9HYPH</name>
<feature type="domain" description="RNA polymerase sigma-70 region 2" evidence="1">
    <location>
        <begin position="5"/>
        <end position="69"/>
    </location>
</feature>
<gene>
    <name evidence="2" type="ORF">NTH_02795</name>
</gene>
<dbReference type="InterPro" id="IPR007627">
    <property type="entry name" value="RNA_pol_sigma70_r2"/>
</dbReference>
<dbReference type="EMBL" id="CP030941">
    <property type="protein sequence ID" value="UUP18315.1"/>
    <property type="molecule type" value="Genomic_DNA"/>
</dbReference>
<proteinExistence type="predicted"/>
<sequence length="210" mass="23072">MSPSRHYLSLLATARRYARRPDEAEDIVQDVMLAAIAAGRVELAESANRRWMAGAIRRRAAFDARSAARRRKREGQWQVGRPAEVVPETPEALAEVLAELPRSLRVFAALALSGQARHEIAYLLDLSGTALRQRIAALKKALKTRGIAMPDGPAGLTLDLAYGQIRSGLAPYLARHAGAFAAHDPDGHFFVVRRSQTPSTRQQGMQETRS</sequence>
<dbReference type="Gene3D" id="1.10.1740.10">
    <property type="match status" value="1"/>
</dbReference>
<dbReference type="Proteomes" id="UP001342418">
    <property type="component" value="Chromosome"/>
</dbReference>
<dbReference type="RefSeq" id="WP_338530559.1">
    <property type="nucleotide sequence ID" value="NZ_CP030941.1"/>
</dbReference>
<accession>A0ABY5MK03</accession>
<reference evidence="2 3" key="1">
    <citation type="submission" date="2018-07" db="EMBL/GenBank/DDBJ databases">
        <title>Genome sequence of Nitratireductor thuwali#1536.</title>
        <authorList>
            <person name="Michoud G."/>
            <person name="Merlino G."/>
            <person name="Sefrji F.O."/>
            <person name="Daffonchio D."/>
        </authorList>
    </citation>
    <scope>NUCLEOTIDE SEQUENCE [LARGE SCALE GENOMIC DNA]</scope>
    <source>
        <strain evidence="3">Nit1536</strain>
    </source>
</reference>